<dbReference type="InterPro" id="IPR038591">
    <property type="entry name" value="NolW-like_sf"/>
</dbReference>
<dbReference type="GO" id="GO:0009279">
    <property type="term" value="C:cell outer membrane"/>
    <property type="evidence" value="ECO:0007669"/>
    <property type="project" value="UniProtKB-SubCell"/>
</dbReference>
<dbReference type="Gene3D" id="3.55.50.30">
    <property type="match status" value="1"/>
</dbReference>
<feature type="region of interest" description="Disordered" evidence="5">
    <location>
        <begin position="274"/>
        <end position="328"/>
    </location>
</feature>
<dbReference type="EMBL" id="JMEE01000044">
    <property type="protein sequence ID" value="RWR00991.1"/>
    <property type="molecule type" value="Genomic_DNA"/>
</dbReference>
<evidence type="ECO:0000256" key="4">
    <source>
        <dbReference type="RuleBase" id="RU004004"/>
    </source>
</evidence>
<gene>
    <name evidence="3" type="primary">sctC</name>
    <name evidence="8" type="ORF">ED28_16205</name>
</gene>
<evidence type="ECO:0000259" key="7">
    <source>
        <dbReference type="Pfam" id="PF03958"/>
    </source>
</evidence>
<feature type="domain" description="NolW-like" evidence="7">
    <location>
        <begin position="235"/>
        <end position="363"/>
    </location>
</feature>
<dbReference type="InterPro" id="IPR003522">
    <property type="entry name" value="T3SS_OM_pore_YscC"/>
</dbReference>
<evidence type="ECO:0000256" key="5">
    <source>
        <dbReference type="SAM" id="MobiDB-lite"/>
    </source>
</evidence>
<evidence type="ECO:0000256" key="2">
    <source>
        <dbReference type="ARBA" id="ARBA00022729"/>
    </source>
</evidence>
<dbReference type="Pfam" id="PF03958">
    <property type="entry name" value="Secretin_N"/>
    <property type="match status" value="1"/>
</dbReference>
<keyword evidence="3 4" id="KW-0813">Transport</keyword>
<evidence type="ECO:0000313" key="9">
    <source>
        <dbReference type="Proteomes" id="UP000288794"/>
    </source>
</evidence>
<keyword evidence="3" id="KW-0653">Protein transport</keyword>
<keyword evidence="3" id="KW-0472">Membrane</keyword>
<dbReference type="PANTHER" id="PTHR30332">
    <property type="entry name" value="PROBABLE GENERAL SECRETION PATHWAY PROTEIN D"/>
    <property type="match status" value="1"/>
</dbReference>
<comment type="function">
    <text evidence="3">Component of the type III secretion system (T3SS), also called injectisome, which is used to inject bacterial effector proteins into eukaryotic host cells. Forms a ring-shaped multimeric structure with an apparent central pore in the outer membrane.</text>
</comment>
<evidence type="ECO:0000256" key="3">
    <source>
        <dbReference type="HAMAP-Rule" id="MF_02219"/>
    </source>
</evidence>
<protein>
    <recommendedName>
        <fullName evidence="3">Type 3 secretion system secretin</fullName>
        <shortName evidence="3">T3SS secretin</shortName>
    </recommendedName>
</protein>
<dbReference type="InterPro" id="IPR050810">
    <property type="entry name" value="Bact_Secretion_Sys_Channel"/>
</dbReference>
<dbReference type="InterPro" id="IPR004846">
    <property type="entry name" value="T2SS/T3SS_dom"/>
</dbReference>
<dbReference type="GO" id="GO:0030257">
    <property type="term" value="C:type III protein secretion system complex"/>
    <property type="evidence" value="ECO:0007669"/>
    <property type="project" value="UniProtKB-UniRule"/>
</dbReference>
<keyword evidence="3" id="KW-0998">Cell outer membrane</keyword>
<name>A0A443I9V9_9GAMM</name>
<dbReference type="InterPro" id="IPR005644">
    <property type="entry name" value="NolW-like"/>
</dbReference>
<evidence type="ECO:0000259" key="6">
    <source>
        <dbReference type="Pfam" id="PF00263"/>
    </source>
</evidence>
<dbReference type="AlphaFoldDB" id="A0A443I9V9"/>
<comment type="caution">
    <text evidence="8">The sequence shown here is derived from an EMBL/GenBank/DDBJ whole genome shotgun (WGS) entry which is preliminary data.</text>
</comment>
<comment type="similarity">
    <text evidence="3">Belongs to the bacterial secretin family. T3SS SctC subfamily.</text>
</comment>
<dbReference type="NCBIfam" id="TIGR02516">
    <property type="entry name" value="type_III_yscC"/>
    <property type="match status" value="1"/>
</dbReference>
<proteinExistence type="inferred from homology"/>
<reference evidence="8 9" key="1">
    <citation type="submission" date="2014-04" db="EMBL/GenBank/DDBJ databases">
        <title>Draft genome sequence of Pantoea beijingensis strain LMG 27579, an emerging pathogen to Pleurotus eryngii with potential industrial application.</title>
        <authorList>
            <person name="Xu F."/>
            <person name="Liu Y."/>
            <person name="Wang S."/>
            <person name="Yin Y."/>
            <person name="Ma Y."/>
            <person name="Zhao S."/>
            <person name="Rong C."/>
        </authorList>
    </citation>
    <scope>NUCLEOTIDE SEQUENCE [LARGE SCALE GENOMIC DNA]</scope>
    <source>
        <strain evidence="8 9">LMG 27579</strain>
    </source>
</reference>
<keyword evidence="2 3" id="KW-0732">Signal</keyword>
<organism evidence="8 9">
    <name type="scientific">[Pantoea] beijingensis</name>
    <dbReference type="NCBI Taxonomy" id="1324864"/>
    <lineage>
        <taxon>Bacteria</taxon>
        <taxon>Pseudomonadati</taxon>
        <taxon>Pseudomonadota</taxon>
        <taxon>Gammaproteobacteria</taxon>
        <taxon>Enterobacterales</taxon>
        <taxon>Erwiniaceae</taxon>
        <taxon>Erwinia</taxon>
    </lineage>
</organism>
<evidence type="ECO:0000256" key="1">
    <source>
        <dbReference type="ARBA" id="ARBA00004442"/>
    </source>
</evidence>
<accession>A0A443I9V9</accession>
<dbReference type="PANTHER" id="PTHR30332:SF5">
    <property type="entry name" value="SPI-1 TYPE 3 SECRETION SYSTEM SECRETIN"/>
    <property type="match status" value="1"/>
</dbReference>
<dbReference type="Proteomes" id="UP000288794">
    <property type="component" value="Unassembled WGS sequence"/>
</dbReference>
<comment type="subcellular location">
    <subcellularLocation>
        <location evidence="1 3 4">Cell outer membrane</location>
    </subcellularLocation>
</comment>
<dbReference type="GO" id="GO:0030254">
    <property type="term" value="P:protein secretion by the type III secretion system"/>
    <property type="evidence" value="ECO:0007669"/>
    <property type="project" value="UniProtKB-UniRule"/>
</dbReference>
<keyword evidence="9" id="KW-1185">Reference proteome</keyword>
<feature type="compositionally biased region" description="Polar residues" evidence="5">
    <location>
        <begin position="293"/>
        <end position="304"/>
    </location>
</feature>
<dbReference type="GO" id="GO:0015627">
    <property type="term" value="C:type II protein secretion system complex"/>
    <property type="evidence" value="ECO:0007669"/>
    <property type="project" value="TreeGrafter"/>
</dbReference>
<dbReference type="Gene3D" id="3.30.1370.120">
    <property type="match status" value="2"/>
</dbReference>
<dbReference type="Pfam" id="PF00263">
    <property type="entry name" value="Secretin"/>
    <property type="match status" value="1"/>
</dbReference>
<dbReference type="HAMAP" id="MF_02219">
    <property type="entry name" value="Type_III_secretin"/>
    <property type="match status" value="1"/>
</dbReference>
<sequence length="733" mass="79871">MNASEPFFDITHSLKLHKNQGNDAYNDAFDRFSGAGIFIEERYLPSREKIAVKTFSTKLTHTLMATSLALSLSSLSFSASAQVPEGWNNGAYAYSAQSTPLRTVLNDFANSHGVTLRLGNVTDAMINGRLRANSAATFLDRLALEYQFQWFVYNDTLYISPQSEQVSRRIHVSSEAAPDLKNALDGIGLLEPKFGFGELPDDSVILVTGPPEYVALISKFSEQQKDYKSGKEMMSFPLKYASVSDREIHYRDKTLTVPGVATILNELLGKKSNKSTQGLKASGSDDISEARPFTQNADPDSILSSMLEGQKPTGGHDEFDEGKSGLNPLVSADVRNNALLVRDEPNKREQYQALISQIDVPQKLVEIDALIVDVDRHAMSALSANLGGRFGNITAGSTLLDGSSTLFVTDFQRFFAQVQALEGNGNASIVANPSVLTLENQPAVIDFSQTAFISTVGERVANVTPVTAGTSLQVIPRAIDNGGKSTVELVVDVEDGKVDKGDEGQAIGDSRATISTQAQVQEKNSLVMGGFHSRESGDEVHRIPILGSIPLIGPLFTSTRHETSQRERLFIITPHLVGDQVDPSRYIGDEFRSQLNGSLQEVQRRQKYGSIKNDVESAMRDLAENNIPAGFNPGGEGLGVNALCDPLRGISYDISHSQWFSNKNVQITVGLVRNTTTRPLRFDEASCRGQDVLAVALWPKSILAPGESAEIYVAYESRGSARRTRTSLLGRTR</sequence>
<evidence type="ECO:0000313" key="8">
    <source>
        <dbReference type="EMBL" id="RWR00991.1"/>
    </source>
</evidence>
<keyword evidence="3" id="KW-0811">Translocation</keyword>
<comment type="subunit">
    <text evidence="3">The core secretion machinery of the T3SS is composed of approximately 20 different proteins, including cytoplasmic components, a base, an export apparatus and a needle. This subunit is part of the base, which anchors the injectisome in the bacterial cell envelope. Forms a stable homooligomeric complex.</text>
</comment>
<feature type="compositionally biased region" description="Basic and acidic residues" evidence="5">
    <location>
        <begin position="314"/>
        <end position="323"/>
    </location>
</feature>
<dbReference type="PRINTS" id="PR01337">
    <property type="entry name" value="TYPE3OMGPROT"/>
</dbReference>
<feature type="domain" description="Type II/III secretion system secretin-like" evidence="6">
    <location>
        <begin position="420"/>
        <end position="577"/>
    </location>
</feature>